<dbReference type="RefSeq" id="WP_121687425.1">
    <property type="nucleotide sequence ID" value="NZ_RCUY01000002.1"/>
</dbReference>
<dbReference type="AlphaFoldDB" id="A0A3L7AUS0"/>
<feature type="domain" description="Alginate lyase 2" evidence="1">
    <location>
        <begin position="66"/>
        <end position="278"/>
    </location>
</feature>
<proteinExistence type="predicted"/>
<protein>
    <submittedName>
        <fullName evidence="2">Polysaccharide lyase family 7 protein</fullName>
    </submittedName>
</protein>
<dbReference type="SUPFAM" id="SSF49899">
    <property type="entry name" value="Concanavalin A-like lectins/glucanases"/>
    <property type="match status" value="1"/>
</dbReference>
<evidence type="ECO:0000313" key="2">
    <source>
        <dbReference type="EMBL" id="RLP83765.1"/>
    </source>
</evidence>
<keyword evidence="2" id="KW-0456">Lyase</keyword>
<sequence length="279" mass="29707">MKRRTALITAGGTVLVAAGLVVAVPNLVHPGHLRHTDSRALASTISAKHPTPQSTPASGAAPSSRFNLADWELQLPTGPQGDPTTISPTALTGGYTNKDYFYLNQAGQMTFWAPENGVHTPHSQYGRSELRQMNPDGSLAEWKVTENHTLSATVAVPDVTKRVCVGQVHLGTGGPSTKVVTELFYDADGQITLGVAKSPDGGQTMYPLGTVALGQNWTYSITVDNHRLRVSVNGTESSYPIPASFDRYNVYFKAGSYNQSSSDSATNGARVEFSALSLT</sequence>
<keyword evidence="3" id="KW-1185">Reference proteome</keyword>
<comment type="caution">
    <text evidence="2">The sequence shown here is derived from an EMBL/GenBank/DDBJ whole genome shotgun (WGS) entry which is preliminary data.</text>
</comment>
<reference evidence="2 3" key="1">
    <citation type="submission" date="2018-10" db="EMBL/GenBank/DDBJ databases">
        <authorList>
            <person name="Li J."/>
        </authorList>
    </citation>
    <scope>NUCLEOTIDE SEQUENCE [LARGE SCALE GENOMIC DNA]</scope>
    <source>
        <strain evidence="2 3">JCM 11654</strain>
    </source>
</reference>
<dbReference type="InterPro" id="IPR013320">
    <property type="entry name" value="ConA-like_dom_sf"/>
</dbReference>
<dbReference type="InterPro" id="IPR014895">
    <property type="entry name" value="Alginate_lyase_2"/>
</dbReference>
<evidence type="ECO:0000259" key="1">
    <source>
        <dbReference type="Pfam" id="PF08787"/>
    </source>
</evidence>
<organism evidence="2 3">
    <name type="scientific">Mycetocola lacteus</name>
    <dbReference type="NCBI Taxonomy" id="76637"/>
    <lineage>
        <taxon>Bacteria</taxon>
        <taxon>Bacillati</taxon>
        <taxon>Actinomycetota</taxon>
        <taxon>Actinomycetes</taxon>
        <taxon>Micrococcales</taxon>
        <taxon>Microbacteriaceae</taxon>
        <taxon>Mycetocola</taxon>
    </lineage>
</organism>
<name>A0A3L7AUS0_9MICO</name>
<dbReference type="Pfam" id="PF08787">
    <property type="entry name" value="Alginate_lyase2"/>
    <property type="match status" value="1"/>
</dbReference>
<accession>A0A3L7AUS0</accession>
<dbReference type="Gene3D" id="2.60.120.200">
    <property type="match status" value="1"/>
</dbReference>
<dbReference type="OrthoDB" id="273319at2"/>
<evidence type="ECO:0000313" key="3">
    <source>
        <dbReference type="Proteomes" id="UP000269438"/>
    </source>
</evidence>
<dbReference type="EMBL" id="RCUY01000002">
    <property type="protein sequence ID" value="RLP83765.1"/>
    <property type="molecule type" value="Genomic_DNA"/>
</dbReference>
<gene>
    <name evidence="2" type="ORF">D9V34_02855</name>
</gene>
<dbReference type="GO" id="GO:0016829">
    <property type="term" value="F:lyase activity"/>
    <property type="evidence" value="ECO:0007669"/>
    <property type="project" value="UniProtKB-KW"/>
</dbReference>
<dbReference type="Proteomes" id="UP000269438">
    <property type="component" value="Unassembled WGS sequence"/>
</dbReference>